<keyword evidence="16" id="KW-0175">Coiled coil</keyword>
<dbReference type="SMART" id="SM00863">
    <property type="entry name" value="tRNA_SAD"/>
    <property type="match status" value="1"/>
</dbReference>
<dbReference type="InterPro" id="IPR050058">
    <property type="entry name" value="Ala-tRNA_ligase"/>
</dbReference>
<dbReference type="CDD" id="cd00673">
    <property type="entry name" value="AlaRS_core"/>
    <property type="match status" value="1"/>
</dbReference>
<feature type="binding site" evidence="15">
    <location>
        <position position="557"/>
    </location>
    <ligand>
        <name>Zn(2+)</name>
        <dbReference type="ChEBI" id="CHEBI:29105"/>
    </ligand>
</feature>
<comment type="subunit">
    <text evidence="15">Monomer.</text>
</comment>
<feature type="coiled-coil region" evidence="16">
    <location>
        <begin position="756"/>
        <end position="783"/>
    </location>
</feature>
<feature type="binding site" evidence="15">
    <location>
        <position position="676"/>
    </location>
    <ligand>
        <name>Zn(2+)</name>
        <dbReference type="ChEBI" id="CHEBI:29105"/>
    </ligand>
</feature>
<dbReference type="Proteomes" id="UP001283341">
    <property type="component" value="Unassembled WGS sequence"/>
</dbReference>
<dbReference type="InterPro" id="IPR045864">
    <property type="entry name" value="aa-tRNA-synth_II/BPL/LPL"/>
</dbReference>
<dbReference type="Gene3D" id="3.30.980.10">
    <property type="entry name" value="Threonyl-trna Synthetase, Chain A, domain 2"/>
    <property type="match status" value="1"/>
</dbReference>
<organism evidence="19 20">
    <name type="scientific">Apodospora peruviana</name>
    <dbReference type="NCBI Taxonomy" id="516989"/>
    <lineage>
        <taxon>Eukaryota</taxon>
        <taxon>Fungi</taxon>
        <taxon>Dikarya</taxon>
        <taxon>Ascomycota</taxon>
        <taxon>Pezizomycotina</taxon>
        <taxon>Sordariomycetes</taxon>
        <taxon>Sordariomycetidae</taxon>
        <taxon>Sordariales</taxon>
        <taxon>Lasiosphaeriaceae</taxon>
        <taxon>Apodospora</taxon>
    </lineage>
</organism>
<protein>
    <recommendedName>
        <fullName evidence="15">Alanine--tRNA ligase</fullName>
        <ecNumber evidence="15">6.1.1.7</ecNumber>
    </recommendedName>
    <alternativeName>
        <fullName evidence="15">Alanyl-tRNA synthetase</fullName>
        <shortName evidence="15">AlaRS</shortName>
    </alternativeName>
</protein>
<dbReference type="PRINTS" id="PR00980">
    <property type="entry name" value="TRNASYNTHALA"/>
</dbReference>
<comment type="function">
    <text evidence="14 15">Catalyzes the attachment of alanine to tRNA(Ala) in a two-step reaction: alanine is first activated by ATP to form Ala-AMP and then transferred to the acceptor end of tRNA(Ala). Also edits incorrectly charged tRNA(Ala) via its editing domain.</text>
</comment>
<evidence type="ECO:0000256" key="3">
    <source>
        <dbReference type="ARBA" id="ARBA00022555"/>
    </source>
</evidence>
<comment type="catalytic activity">
    <reaction evidence="13 15">
        <text>tRNA(Ala) + L-alanine + ATP = L-alanyl-tRNA(Ala) + AMP + diphosphate</text>
        <dbReference type="Rhea" id="RHEA:12540"/>
        <dbReference type="Rhea" id="RHEA-COMP:9657"/>
        <dbReference type="Rhea" id="RHEA-COMP:9923"/>
        <dbReference type="ChEBI" id="CHEBI:30616"/>
        <dbReference type="ChEBI" id="CHEBI:33019"/>
        <dbReference type="ChEBI" id="CHEBI:57972"/>
        <dbReference type="ChEBI" id="CHEBI:78442"/>
        <dbReference type="ChEBI" id="CHEBI:78497"/>
        <dbReference type="ChEBI" id="CHEBI:456215"/>
        <dbReference type="EC" id="6.1.1.7"/>
    </reaction>
</comment>
<dbReference type="SUPFAM" id="SSF55186">
    <property type="entry name" value="ThrRS/AlaRS common domain"/>
    <property type="match status" value="1"/>
</dbReference>
<evidence type="ECO:0000256" key="14">
    <source>
        <dbReference type="ARBA" id="ARBA00055137"/>
    </source>
</evidence>
<evidence type="ECO:0000256" key="12">
    <source>
        <dbReference type="ARBA" id="ARBA00023146"/>
    </source>
</evidence>
<dbReference type="InterPro" id="IPR018164">
    <property type="entry name" value="Ala-tRNA-synth_IIc_N"/>
</dbReference>
<dbReference type="FunFam" id="3.30.930.10:FF:000011">
    <property type="entry name" value="Alanine--tRNA ligase, cytoplasmic"/>
    <property type="match status" value="1"/>
</dbReference>
<keyword evidence="11 15" id="KW-0496">Mitochondrion</keyword>
<dbReference type="Pfam" id="PF02272">
    <property type="entry name" value="DHHA1"/>
    <property type="match status" value="1"/>
</dbReference>
<gene>
    <name evidence="15" type="primary">ALA1</name>
    <name evidence="19" type="ORF">B0H66DRAFT_611345</name>
</gene>
<keyword evidence="8 15" id="KW-0067">ATP-binding</keyword>
<dbReference type="Pfam" id="PF07973">
    <property type="entry name" value="tRNA_SAD"/>
    <property type="match status" value="1"/>
</dbReference>
<dbReference type="Gene3D" id="2.40.30.130">
    <property type="match status" value="1"/>
</dbReference>
<dbReference type="GO" id="GO:0002161">
    <property type="term" value="F:aminoacyl-tRNA deacylase activity"/>
    <property type="evidence" value="ECO:0007669"/>
    <property type="project" value="TreeGrafter"/>
</dbReference>
<evidence type="ECO:0000313" key="20">
    <source>
        <dbReference type="Proteomes" id="UP001283341"/>
    </source>
</evidence>
<dbReference type="Pfam" id="PF26023">
    <property type="entry name" value="ALA1"/>
    <property type="match status" value="1"/>
</dbReference>
<comment type="similarity">
    <text evidence="1">Belongs to the class-II aminoacyl-tRNA synthetase family. Alax-L subfamily.</text>
</comment>
<evidence type="ECO:0000256" key="5">
    <source>
        <dbReference type="ARBA" id="ARBA00022723"/>
    </source>
</evidence>
<reference evidence="19" key="1">
    <citation type="journal article" date="2023" name="Mol. Phylogenet. Evol.">
        <title>Genome-scale phylogeny and comparative genomics of the fungal order Sordariales.</title>
        <authorList>
            <person name="Hensen N."/>
            <person name="Bonometti L."/>
            <person name="Westerberg I."/>
            <person name="Brannstrom I.O."/>
            <person name="Guillou S."/>
            <person name="Cros-Aarteil S."/>
            <person name="Calhoun S."/>
            <person name="Haridas S."/>
            <person name="Kuo A."/>
            <person name="Mondo S."/>
            <person name="Pangilinan J."/>
            <person name="Riley R."/>
            <person name="LaButti K."/>
            <person name="Andreopoulos B."/>
            <person name="Lipzen A."/>
            <person name="Chen C."/>
            <person name="Yan M."/>
            <person name="Daum C."/>
            <person name="Ng V."/>
            <person name="Clum A."/>
            <person name="Steindorff A."/>
            <person name="Ohm R.A."/>
            <person name="Martin F."/>
            <person name="Silar P."/>
            <person name="Natvig D.O."/>
            <person name="Lalanne C."/>
            <person name="Gautier V."/>
            <person name="Ament-Velasquez S.L."/>
            <person name="Kruys A."/>
            <person name="Hutchinson M.I."/>
            <person name="Powell A.J."/>
            <person name="Barry K."/>
            <person name="Miller A.N."/>
            <person name="Grigoriev I.V."/>
            <person name="Debuchy R."/>
            <person name="Gladieux P."/>
            <person name="Hiltunen Thoren M."/>
            <person name="Johannesson H."/>
        </authorList>
    </citation>
    <scope>NUCLEOTIDE SEQUENCE</scope>
    <source>
        <strain evidence="19">CBS 118394</strain>
    </source>
</reference>
<dbReference type="HAMAP" id="MF_00036_B">
    <property type="entry name" value="Ala_tRNA_synth_B"/>
    <property type="match status" value="1"/>
</dbReference>
<evidence type="ECO:0000313" key="19">
    <source>
        <dbReference type="EMBL" id="KAK3330100.1"/>
    </source>
</evidence>
<feature type="domain" description="Alanyl-transfer RNA synthetases family profile" evidence="18">
    <location>
        <begin position="1"/>
        <end position="715"/>
    </location>
</feature>
<evidence type="ECO:0000256" key="16">
    <source>
        <dbReference type="SAM" id="Coils"/>
    </source>
</evidence>
<keyword evidence="10 15" id="KW-0648">Protein biosynthesis</keyword>
<dbReference type="GO" id="GO:0004813">
    <property type="term" value="F:alanine-tRNA ligase activity"/>
    <property type="evidence" value="ECO:0007669"/>
    <property type="project" value="UniProtKB-UniRule"/>
</dbReference>
<keyword evidence="2 15" id="KW-0963">Cytoplasm</keyword>
<dbReference type="GO" id="GO:0000049">
    <property type="term" value="F:tRNA binding"/>
    <property type="evidence" value="ECO:0007669"/>
    <property type="project" value="UniProtKB-KW"/>
</dbReference>
<evidence type="ECO:0000256" key="9">
    <source>
        <dbReference type="ARBA" id="ARBA00022884"/>
    </source>
</evidence>
<evidence type="ECO:0000256" key="1">
    <source>
        <dbReference type="ARBA" id="ARBA00008429"/>
    </source>
</evidence>
<dbReference type="GO" id="GO:0008270">
    <property type="term" value="F:zinc ion binding"/>
    <property type="evidence" value="ECO:0007669"/>
    <property type="project" value="UniProtKB-UniRule"/>
</dbReference>
<comment type="subcellular location">
    <subcellularLocation>
        <location evidence="15">Mitochondrion</location>
    </subcellularLocation>
    <subcellularLocation>
        <location evidence="15">Cytoplasm</location>
    </subcellularLocation>
</comment>
<keyword evidence="4 15" id="KW-0436">Ligase</keyword>
<dbReference type="InterPro" id="IPR018163">
    <property type="entry name" value="Thr/Ala-tRNA-synth_IIc_edit"/>
</dbReference>
<evidence type="ECO:0000256" key="7">
    <source>
        <dbReference type="ARBA" id="ARBA00022833"/>
    </source>
</evidence>
<evidence type="ECO:0000256" key="17">
    <source>
        <dbReference type="SAM" id="MobiDB-lite"/>
    </source>
</evidence>
<feature type="region of interest" description="Disordered" evidence="17">
    <location>
        <begin position="873"/>
        <end position="892"/>
    </location>
</feature>
<dbReference type="PROSITE" id="PS50860">
    <property type="entry name" value="AA_TRNA_LIGASE_II_ALA"/>
    <property type="match status" value="1"/>
</dbReference>
<evidence type="ECO:0000256" key="4">
    <source>
        <dbReference type="ARBA" id="ARBA00022598"/>
    </source>
</evidence>
<evidence type="ECO:0000256" key="8">
    <source>
        <dbReference type="ARBA" id="ARBA00022840"/>
    </source>
</evidence>
<evidence type="ECO:0000256" key="2">
    <source>
        <dbReference type="ARBA" id="ARBA00022490"/>
    </source>
</evidence>
<dbReference type="Pfam" id="PF01411">
    <property type="entry name" value="tRNA-synt_2c"/>
    <property type="match status" value="1"/>
</dbReference>
<keyword evidence="7 15" id="KW-0862">Zinc</keyword>
<feature type="binding site" evidence="15">
    <location>
        <position position="672"/>
    </location>
    <ligand>
        <name>Zn(2+)</name>
        <dbReference type="ChEBI" id="CHEBI:29105"/>
    </ligand>
</feature>
<keyword evidence="3 15" id="KW-0820">tRNA-binding</keyword>
<dbReference type="Gene3D" id="3.30.930.10">
    <property type="entry name" value="Bira Bifunctional Protein, Domain 2"/>
    <property type="match status" value="1"/>
</dbReference>
<keyword evidence="12 15" id="KW-0030">Aminoacyl-tRNA synthetase</keyword>
<dbReference type="GO" id="GO:0070143">
    <property type="term" value="P:mitochondrial alanyl-tRNA aminoacylation"/>
    <property type="evidence" value="ECO:0007669"/>
    <property type="project" value="UniProtKB-UniRule"/>
</dbReference>
<dbReference type="InterPro" id="IPR018162">
    <property type="entry name" value="Ala-tRNA-ligase_IIc_anticod-bd"/>
</dbReference>
<dbReference type="InterPro" id="IPR018165">
    <property type="entry name" value="Ala-tRNA-synth_IIc_core"/>
</dbReference>
<reference evidence="19" key="2">
    <citation type="submission" date="2023-06" db="EMBL/GenBank/DDBJ databases">
        <authorList>
            <consortium name="Lawrence Berkeley National Laboratory"/>
            <person name="Haridas S."/>
            <person name="Hensen N."/>
            <person name="Bonometti L."/>
            <person name="Westerberg I."/>
            <person name="Brannstrom I.O."/>
            <person name="Guillou S."/>
            <person name="Cros-Aarteil S."/>
            <person name="Calhoun S."/>
            <person name="Kuo A."/>
            <person name="Mondo S."/>
            <person name="Pangilinan J."/>
            <person name="Riley R."/>
            <person name="Labutti K."/>
            <person name="Andreopoulos B."/>
            <person name="Lipzen A."/>
            <person name="Chen C."/>
            <person name="Yanf M."/>
            <person name="Daum C."/>
            <person name="Ng V."/>
            <person name="Clum A."/>
            <person name="Steindorff A."/>
            <person name="Ohm R."/>
            <person name="Martin F."/>
            <person name="Silar P."/>
            <person name="Natvig D."/>
            <person name="Lalanne C."/>
            <person name="Gautier V."/>
            <person name="Ament-Velasquez S.L."/>
            <person name="Kruys A."/>
            <person name="Hutchinson M.I."/>
            <person name="Powell A.J."/>
            <person name="Barry K."/>
            <person name="Miller A.N."/>
            <person name="Grigoriev I.V."/>
            <person name="Debuchy R."/>
            <person name="Gladieux P."/>
            <person name="Thoren M.H."/>
            <person name="Johannesson H."/>
        </authorList>
    </citation>
    <scope>NUCLEOTIDE SEQUENCE</scope>
    <source>
        <strain evidence="19">CBS 118394</strain>
    </source>
</reference>
<sequence length="913" mass="102372">MNQFKPIFLGTIGKTEPMAQLNRAVDTQKCIRAGGKHNDLDDVGKDSYHHTFFEMLGNWSFGDYFKKEAISWSWELLTKVYGLDANRLYVTYFEGNPAMNLEPDLEAKQLWLEVGVPEDHILPGNMKDNFWEMGEQGPCGPCSEIHYDKIGGRNAADLVNQDDPMVVEVWNNVFIQFDRQKDGSLKSLPAKHVDTGMGFERLVSALQNKSSNYATDIFTSIFAKIQEVTGARPYTDKYGKDDVDGIDTAYRVVADHVRTLSFAIADGAVPNNIGRGYVVRRVLRRGARYARKYFKTEIGSFFSKILPALVEQMGDQFPELVKKQADISEILDEEEVAFAITLDRGEKQFEKYAALAIKSGDNKLSGSDVWRLYDTFGFPEDLTKLMAEERGLTIDEAEVVDAREKAREASKAVKEAVQTFPKLDVHQIAELENTIKIPRPDSEPKYLKGDSKGTVELLFNGKEFLKSSKDLPPKTPIGLLLDKTNFYAESGGQVADTGRILIDGVAEFKVVDVQEFGGYIVHNGYLEYGELTAGDEVICEYDELRRQPIRNNHTGTHILNHSLREVLGDEVNQKGSLVDQEKLRFDFSFKRQVTLPEIKKIEELTNQDIQKNLKIFYKDVDLDLAREIEGVRAVFGETYPNPVRVVSLGVDVDELLKTPKNPEWHNYSVEFCGGTHVDQTGLIKDFIIVEESGIAKGIRRIVAYTGDGAHQAQRDAQVFSEKLDHIESLEFGSEKASLIKAAAVELDGLAISTLAKEELRTKFTKIQKEVVDEQKKRQKAESKTALDTVQGHFKKDEHKDDKWFVGHLPISANAKAISDVVTYYKTKDKERSVYLFAGSKDDAVMHAVYVGTHLSSKGVTAEQWTTAVSQVIGGKTGGKEPSRQGAGAEPAKLDEAVAKAEEWLLEKMKELKI</sequence>
<keyword evidence="6 15" id="KW-0547">Nucleotide-binding</keyword>
<dbReference type="InterPro" id="IPR059090">
    <property type="entry name" value="ALA1_helical"/>
</dbReference>
<dbReference type="InterPro" id="IPR009000">
    <property type="entry name" value="Transl_B-barrel_sf"/>
</dbReference>
<evidence type="ECO:0000259" key="18">
    <source>
        <dbReference type="PROSITE" id="PS50860"/>
    </source>
</evidence>
<dbReference type="PANTHER" id="PTHR11777:SF9">
    <property type="entry name" value="ALANINE--TRNA LIGASE, CYTOPLASMIC"/>
    <property type="match status" value="1"/>
</dbReference>
<feature type="binding site" evidence="15">
    <location>
        <position position="553"/>
    </location>
    <ligand>
        <name>Zn(2+)</name>
        <dbReference type="ChEBI" id="CHEBI:29105"/>
    </ligand>
</feature>
<dbReference type="PANTHER" id="PTHR11777">
    <property type="entry name" value="ALANYL-TRNA SYNTHETASE"/>
    <property type="match status" value="1"/>
</dbReference>
<evidence type="ECO:0000256" key="6">
    <source>
        <dbReference type="ARBA" id="ARBA00022741"/>
    </source>
</evidence>
<dbReference type="SUPFAM" id="SSF50447">
    <property type="entry name" value="Translation proteins"/>
    <property type="match status" value="1"/>
</dbReference>
<dbReference type="NCBIfam" id="TIGR00344">
    <property type="entry name" value="alaS"/>
    <property type="match status" value="1"/>
</dbReference>
<dbReference type="InterPro" id="IPR023033">
    <property type="entry name" value="Ala_tRNA_ligase_euk/bac"/>
</dbReference>
<dbReference type="EMBL" id="JAUEDM010000001">
    <property type="protein sequence ID" value="KAK3330100.1"/>
    <property type="molecule type" value="Genomic_DNA"/>
</dbReference>
<evidence type="ECO:0000256" key="10">
    <source>
        <dbReference type="ARBA" id="ARBA00022917"/>
    </source>
</evidence>
<comment type="cofactor">
    <cofactor evidence="15">
        <name>Zn(2+)</name>
        <dbReference type="ChEBI" id="CHEBI:29105"/>
    </cofactor>
    <text evidence="15">Binds 1 zinc ion per subunit.</text>
</comment>
<accession>A0AAE0ISA4</accession>
<evidence type="ECO:0000256" key="15">
    <source>
        <dbReference type="HAMAP-Rule" id="MF_03133"/>
    </source>
</evidence>
<evidence type="ECO:0000256" key="13">
    <source>
        <dbReference type="ARBA" id="ARBA00048300"/>
    </source>
</evidence>
<dbReference type="AlphaFoldDB" id="A0AAE0ISA4"/>
<dbReference type="SUPFAM" id="SSF101353">
    <property type="entry name" value="Putative anticodon-binding domain of alanyl-tRNA synthetase (AlaRS)"/>
    <property type="match status" value="1"/>
</dbReference>
<dbReference type="FunFam" id="3.30.980.10:FF:000004">
    <property type="entry name" value="Alanine--tRNA ligase, cytoplasmic"/>
    <property type="match status" value="1"/>
</dbReference>
<name>A0AAE0ISA4_9PEZI</name>
<dbReference type="GO" id="GO:0005524">
    <property type="term" value="F:ATP binding"/>
    <property type="evidence" value="ECO:0007669"/>
    <property type="project" value="UniProtKB-UniRule"/>
</dbReference>
<proteinExistence type="inferred from homology"/>
<dbReference type="Gene3D" id="3.10.310.40">
    <property type="match status" value="1"/>
</dbReference>
<dbReference type="FunFam" id="2.40.30.130:FF:000004">
    <property type="entry name" value="Alanine--tRNA ligase"/>
    <property type="match status" value="1"/>
</dbReference>
<dbReference type="InterPro" id="IPR002318">
    <property type="entry name" value="Ala-tRNA-lgiase_IIc"/>
</dbReference>
<keyword evidence="5 15" id="KW-0479">Metal-binding</keyword>
<dbReference type="FunFam" id="3.10.310.40:FF:000003">
    <property type="entry name" value="Alanine--tRNA ligase"/>
    <property type="match status" value="1"/>
</dbReference>
<comment type="caution">
    <text evidence="19">The sequence shown here is derived from an EMBL/GenBank/DDBJ whole genome shotgun (WGS) entry which is preliminary data.</text>
</comment>
<keyword evidence="9 15" id="KW-0694">RNA-binding</keyword>
<keyword evidence="20" id="KW-1185">Reference proteome</keyword>
<dbReference type="InterPro" id="IPR003156">
    <property type="entry name" value="DHHA1_dom"/>
</dbReference>
<dbReference type="SUPFAM" id="SSF55681">
    <property type="entry name" value="Class II aaRS and biotin synthetases"/>
    <property type="match status" value="1"/>
</dbReference>
<comment type="domain">
    <text evidence="15">Consists of three domains; the N-terminal catalytic domain, the editing domain and the C-terminal C-Ala domain. The editing domain removes incorrectly charged amino acids, while the C-Ala domain, along with tRNA(Ala), serves as a bridge to cooperatively bring together the editing and aminoacylation centers thus stimulating deacylation of misacylated tRNAs.</text>
</comment>
<evidence type="ECO:0000256" key="11">
    <source>
        <dbReference type="ARBA" id="ARBA00023128"/>
    </source>
</evidence>
<dbReference type="InterPro" id="IPR012947">
    <property type="entry name" value="tRNA_SAD"/>
</dbReference>
<dbReference type="GO" id="GO:0005739">
    <property type="term" value="C:mitochondrion"/>
    <property type="evidence" value="ECO:0007669"/>
    <property type="project" value="UniProtKB-SubCell"/>
</dbReference>
<dbReference type="EC" id="6.1.1.7" evidence="15"/>